<organism evidence="1 2">
    <name type="scientific">Artemisia annua</name>
    <name type="common">Sweet wormwood</name>
    <dbReference type="NCBI Taxonomy" id="35608"/>
    <lineage>
        <taxon>Eukaryota</taxon>
        <taxon>Viridiplantae</taxon>
        <taxon>Streptophyta</taxon>
        <taxon>Embryophyta</taxon>
        <taxon>Tracheophyta</taxon>
        <taxon>Spermatophyta</taxon>
        <taxon>Magnoliopsida</taxon>
        <taxon>eudicotyledons</taxon>
        <taxon>Gunneridae</taxon>
        <taxon>Pentapetalae</taxon>
        <taxon>asterids</taxon>
        <taxon>campanulids</taxon>
        <taxon>Asterales</taxon>
        <taxon>Asteraceae</taxon>
        <taxon>Asteroideae</taxon>
        <taxon>Anthemideae</taxon>
        <taxon>Artemisiinae</taxon>
        <taxon>Artemisia</taxon>
    </lineage>
</organism>
<name>A0A2U1P2R2_ARTAN</name>
<dbReference type="Proteomes" id="UP000245207">
    <property type="component" value="Unassembled WGS sequence"/>
</dbReference>
<evidence type="ECO:0000313" key="2">
    <source>
        <dbReference type="Proteomes" id="UP000245207"/>
    </source>
</evidence>
<evidence type="ECO:0000313" key="1">
    <source>
        <dbReference type="EMBL" id="PWA80055.1"/>
    </source>
</evidence>
<keyword evidence="2" id="KW-1185">Reference proteome</keyword>
<dbReference type="STRING" id="35608.A0A2U1P2R2"/>
<reference evidence="1 2" key="1">
    <citation type="journal article" date="2018" name="Mol. Plant">
        <title>The genome of Artemisia annua provides insight into the evolution of Asteraceae family and artemisinin biosynthesis.</title>
        <authorList>
            <person name="Shen Q."/>
            <person name="Zhang L."/>
            <person name="Liao Z."/>
            <person name="Wang S."/>
            <person name="Yan T."/>
            <person name="Shi P."/>
            <person name="Liu M."/>
            <person name="Fu X."/>
            <person name="Pan Q."/>
            <person name="Wang Y."/>
            <person name="Lv Z."/>
            <person name="Lu X."/>
            <person name="Zhang F."/>
            <person name="Jiang W."/>
            <person name="Ma Y."/>
            <person name="Chen M."/>
            <person name="Hao X."/>
            <person name="Li L."/>
            <person name="Tang Y."/>
            <person name="Lv G."/>
            <person name="Zhou Y."/>
            <person name="Sun X."/>
            <person name="Brodelius P.E."/>
            <person name="Rose J.K.C."/>
            <person name="Tang K."/>
        </authorList>
    </citation>
    <scope>NUCLEOTIDE SEQUENCE [LARGE SCALE GENOMIC DNA]</scope>
    <source>
        <strain evidence="2">cv. Huhao1</strain>
        <tissue evidence="1">Leaf</tissue>
    </source>
</reference>
<proteinExistence type="predicted"/>
<gene>
    <name evidence="1" type="ORF">CTI12_AA200690</name>
</gene>
<dbReference type="AlphaFoldDB" id="A0A2U1P2R2"/>
<protein>
    <submittedName>
        <fullName evidence="1">Transketolase, chloroplastic</fullName>
    </submittedName>
</protein>
<dbReference type="EMBL" id="PKPP01001772">
    <property type="protein sequence ID" value="PWA80055.1"/>
    <property type="molecule type" value="Genomic_DNA"/>
</dbReference>
<accession>A0A2U1P2R2</accession>
<comment type="caution">
    <text evidence="1">The sequence shown here is derived from an EMBL/GenBank/DDBJ whole genome shotgun (WGS) entry which is preliminary data.</text>
</comment>
<sequence length="312" mass="36281">MRFQSWLHHFSMPYLRSRCMQWVFAGQTFKSQWRAQRIAAEEVKDNVNFEPLGGDCILISKNKRILLMGVWSWYRCVVKVFLSLLVKGFKSRCGHRWVQKYLLCHQTLLCIKGEFIIKTIVPDYDGARAGRVFLFKCDLVLYLITTVGYPNKASSYSVYGSTLAVKEVDANRQKPYEPFHVPDNVKGSRLRKQVFELEIGINYAAYYLVYYSSLNFSINEHRGGQENETTLPQTTLFIIHYLNNLTHWKRGQLMNMLHIDVAGTLCKERALEAFPLESIKWGGIDICHEGYKLIREKAFGSYCEHFGKKAMQ</sequence>